<feature type="transmembrane region" description="Helical" evidence="1">
    <location>
        <begin position="89"/>
        <end position="109"/>
    </location>
</feature>
<feature type="transmembrane region" description="Helical" evidence="1">
    <location>
        <begin position="66"/>
        <end position="83"/>
    </location>
</feature>
<feature type="domain" description="EamA" evidence="2">
    <location>
        <begin position="9"/>
        <end position="137"/>
    </location>
</feature>
<dbReference type="AlphaFoldDB" id="A0A1M5GK48"/>
<feature type="domain" description="EamA" evidence="2">
    <location>
        <begin position="146"/>
        <end position="282"/>
    </location>
</feature>
<protein>
    <submittedName>
        <fullName evidence="3">Uncharacterized membrane protein</fullName>
    </submittedName>
</protein>
<dbReference type="InterPro" id="IPR037185">
    <property type="entry name" value="EmrE-like"/>
</dbReference>
<feature type="transmembrane region" description="Helical" evidence="1">
    <location>
        <begin position="118"/>
        <end position="137"/>
    </location>
</feature>
<feature type="transmembrane region" description="Helical" evidence="1">
    <location>
        <begin position="37"/>
        <end position="54"/>
    </location>
</feature>
<keyword evidence="1" id="KW-0472">Membrane</keyword>
<accession>A0A1M5GK48</accession>
<feature type="transmembrane region" description="Helical" evidence="1">
    <location>
        <begin position="238"/>
        <end position="259"/>
    </location>
</feature>
<sequence length="303" mass="34529">MRNDNLKSYLNLHLIVFIWGFTAILGALITITANALVWYRMFFAAIFLGFFLVFQKKSFKIPLKSFLKLIFVGLLIALHWIFFFKAIHVSNVSITLSVFSLGAFFASILEPLFYGRKVLWYEVFFGLIIIAGLALIIKVEINYLDGMLYALAAIILGVLFTLMNGKLIADHDPSVISFYEFLAGVFFISIYFLFQQKFTSDFFILTANNWILILILASICTAYAFTASVKVMQKLTPYTVMLTTNLEPVYGIILAYFILGGKEKMSFEFYIGALIIVLTVIFNGVIKQYEKTKFKKNNSTLNN</sequence>
<keyword evidence="1" id="KW-0812">Transmembrane</keyword>
<evidence type="ECO:0000259" key="2">
    <source>
        <dbReference type="Pfam" id="PF00892"/>
    </source>
</evidence>
<keyword evidence="1" id="KW-1133">Transmembrane helix</keyword>
<dbReference type="PANTHER" id="PTHR22911:SF79">
    <property type="entry name" value="MOBA-LIKE NTP TRANSFERASE DOMAIN-CONTAINING PROTEIN"/>
    <property type="match status" value="1"/>
</dbReference>
<evidence type="ECO:0000313" key="3">
    <source>
        <dbReference type="EMBL" id="SHG04130.1"/>
    </source>
</evidence>
<organism evidence="3 4">
    <name type="scientific">Flavobacterium micromati</name>
    <dbReference type="NCBI Taxonomy" id="229205"/>
    <lineage>
        <taxon>Bacteria</taxon>
        <taxon>Pseudomonadati</taxon>
        <taxon>Bacteroidota</taxon>
        <taxon>Flavobacteriia</taxon>
        <taxon>Flavobacteriales</taxon>
        <taxon>Flavobacteriaceae</taxon>
        <taxon>Flavobacterium</taxon>
    </lineage>
</organism>
<dbReference type="EMBL" id="FQWF01000002">
    <property type="protein sequence ID" value="SHG04130.1"/>
    <property type="molecule type" value="Genomic_DNA"/>
</dbReference>
<evidence type="ECO:0000313" key="4">
    <source>
        <dbReference type="Proteomes" id="UP000184020"/>
    </source>
</evidence>
<dbReference type="SUPFAM" id="SSF103481">
    <property type="entry name" value="Multidrug resistance efflux transporter EmrE"/>
    <property type="match status" value="2"/>
</dbReference>
<dbReference type="Proteomes" id="UP000184020">
    <property type="component" value="Unassembled WGS sequence"/>
</dbReference>
<feature type="transmembrane region" description="Helical" evidence="1">
    <location>
        <begin position="143"/>
        <end position="163"/>
    </location>
</feature>
<dbReference type="STRING" id="229205.SAMN05444372_10234"/>
<dbReference type="RefSeq" id="WP_073016825.1">
    <property type="nucleotide sequence ID" value="NZ_FQWF01000002.1"/>
</dbReference>
<keyword evidence="4" id="KW-1185">Reference proteome</keyword>
<dbReference type="InterPro" id="IPR000620">
    <property type="entry name" value="EamA_dom"/>
</dbReference>
<name>A0A1M5GK48_9FLAO</name>
<gene>
    <name evidence="3" type="ORF">SAMN05444372_10234</name>
</gene>
<evidence type="ECO:0000256" key="1">
    <source>
        <dbReference type="SAM" id="Phobius"/>
    </source>
</evidence>
<feature type="transmembrane region" description="Helical" evidence="1">
    <location>
        <begin position="206"/>
        <end position="226"/>
    </location>
</feature>
<dbReference type="GO" id="GO:0016020">
    <property type="term" value="C:membrane"/>
    <property type="evidence" value="ECO:0007669"/>
    <property type="project" value="InterPro"/>
</dbReference>
<feature type="transmembrane region" description="Helical" evidence="1">
    <location>
        <begin position="265"/>
        <end position="286"/>
    </location>
</feature>
<dbReference type="OrthoDB" id="9150437at2"/>
<dbReference type="PANTHER" id="PTHR22911">
    <property type="entry name" value="ACYL-MALONYL CONDENSING ENZYME-RELATED"/>
    <property type="match status" value="1"/>
</dbReference>
<reference evidence="4" key="1">
    <citation type="submission" date="2016-11" db="EMBL/GenBank/DDBJ databases">
        <authorList>
            <person name="Varghese N."/>
            <person name="Submissions S."/>
        </authorList>
    </citation>
    <scope>NUCLEOTIDE SEQUENCE [LARGE SCALE GENOMIC DNA]</scope>
    <source>
        <strain evidence="4">DSM 17659</strain>
    </source>
</reference>
<feature type="transmembrane region" description="Helical" evidence="1">
    <location>
        <begin position="12"/>
        <end position="31"/>
    </location>
</feature>
<feature type="transmembrane region" description="Helical" evidence="1">
    <location>
        <begin position="175"/>
        <end position="194"/>
    </location>
</feature>
<proteinExistence type="predicted"/>
<dbReference type="Pfam" id="PF00892">
    <property type="entry name" value="EamA"/>
    <property type="match status" value="2"/>
</dbReference>